<sequence>MQQIMAKNIPDLMKSVLETLAVKQANGLSALEAHKALIEESIAKENKQKNVIIEDETPTSYLLPFCDHHFRPIPNAILRSALFGVVAKGKRKYEENVLKASVNGLTIKYTGQQLDQLDLDVWVECVHRHKGLNLGEPITFSTYNFLKSIGRKTGKSEYEWLRKTLMRLHVCAIEIGDGRFFYVGHLLHEWRRDEETGENIIVLNSKLADFFSVAMWTGISIKERMLFKNKPLTQWLHSFYSTHRKPFGYKVENLRNLCGSNILELKKFKYNLKKSLIDLSNATGWECSIDKNNLLHVKRK</sequence>
<accession>A0A6L2ZSB2</accession>
<protein>
    <submittedName>
        <fullName evidence="1">Replication initiation protein</fullName>
    </submittedName>
</protein>
<dbReference type="AlphaFoldDB" id="A0A6L2ZSB2"/>
<gene>
    <name evidence="1" type="primary">trfA</name>
    <name evidence="1" type="ORF">RINTU1_33250</name>
</gene>
<organism evidence="1 2">
    <name type="scientific">Candidatus Regiella insecticola</name>
    <dbReference type="NCBI Taxonomy" id="138073"/>
    <lineage>
        <taxon>Bacteria</taxon>
        <taxon>Pseudomonadati</taxon>
        <taxon>Pseudomonadota</taxon>
        <taxon>Gammaproteobacteria</taxon>
        <taxon>Enterobacterales</taxon>
        <taxon>Enterobacteriaceae</taxon>
        <taxon>aphid secondary symbionts</taxon>
        <taxon>Candidatus Regiella</taxon>
    </lineage>
</organism>
<dbReference type="Pfam" id="PF07042">
    <property type="entry name" value="TrfA"/>
    <property type="match status" value="1"/>
</dbReference>
<comment type="caution">
    <text evidence="1">The sequence shown here is derived from an EMBL/GenBank/DDBJ whole genome shotgun (WGS) entry which is preliminary data.</text>
</comment>
<dbReference type="Proteomes" id="UP000504714">
    <property type="component" value="Unassembled WGS sequence"/>
</dbReference>
<proteinExistence type="predicted"/>
<dbReference type="EMBL" id="BLXO01000008">
    <property type="protein sequence ID" value="GFN47305.1"/>
    <property type="molecule type" value="Genomic_DNA"/>
</dbReference>
<dbReference type="InterPro" id="IPR010751">
    <property type="entry name" value="TrfA"/>
</dbReference>
<evidence type="ECO:0000313" key="1">
    <source>
        <dbReference type="EMBL" id="GFN47305.1"/>
    </source>
</evidence>
<reference evidence="1 2" key="1">
    <citation type="submission" date="2020-06" db="EMBL/GenBank/DDBJ databases">
        <title>The genome sequence of Candidatus Regiella insecticola strain Tut.</title>
        <authorList>
            <person name="Nikoh N."/>
            <person name="Tsuchida T."/>
            <person name="Koga R."/>
            <person name="Oshima K."/>
            <person name="Hattori M."/>
            <person name="Fukatsu T."/>
        </authorList>
    </citation>
    <scope>NUCLEOTIDE SEQUENCE [LARGE SCALE GENOMIC DNA]</scope>
    <source>
        <strain evidence="1 2">Tut</strain>
    </source>
</reference>
<evidence type="ECO:0000313" key="2">
    <source>
        <dbReference type="Proteomes" id="UP000504714"/>
    </source>
</evidence>
<name>A0A6L2ZSB2_9ENTR</name>